<proteinExistence type="predicted"/>
<comment type="caution">
    <text evidence="1">The sequence shown here is derived from an EMBL/GenBank/DDBJ whole genome shotgun (WGS) entry which is preliminary data.</text>
</comment>
<dbReference type="Gene3D" id="1.10.238.10">
    <property type="entry name" value="EF-hand"/>
    <property type="match status" value="1"/>
</dbReference>
<dbReference type="InterPro" id="IPR011992">
    <property type="entry name" value="EF-hand-dom_pair"/>
</dbReference>
<dbReference type="Pfam" id="PF05819">
    <property type="entry name" value="NolX"/>
    <property type="match status" value="1"/>
</dbReference>
<evidence type="ECO:0000313" key="2">
    <source>
        <dbReference type="Proteomes" id="UP000231501"/>
    </source>
</evidence>
<dbReference type="RefSeq" id="WP_099863945.1">
    <property type="nucleotide sequence ID" value="NZ_PEOG01000093.1"/>
</dbReference>
<accession>A0A2G9C377</accession>
<name>A0A2G9C377_9BURK</name>
<dbReference type="SUPFAM" id="SSF47473">
    <property type="entry name" value="EF-hand"/>
    <property type="match status" value="1"/>
</dbReference>
<evidence type="ECO:0000313" key="1">
    <source>
        <dbReference type="EMBL" id="PIM50880.1"/>
    </source>
</evidence>
<dbReference type="EMBL" id="PEOG01000093">
    <property type="protein sequence ID" value="PIM50880.1"/>
    <property type="molecule type" value="Genomic_DNA"/>
</dbReference>
<dbReference type="AlphaFoldDB" id="A0A2G9C377"/>
<gene>
    <name evidence="1" type="ORF">CS062_22760</name>
</gene>
<keyword evidence="2" id="KW-1185">Reference proteome</keyword>
<dbReference type="OrthoDB" id="5523771at2"/>
<organism evidence="1 2">
    <name type="scientific">Roseateles chitinivorans</name>
    <dbReference type="NCBI Taxonomy" id="2917965"/>
    <lineage>
        <taxon>Bacteria</taxon>
        <taxon>Pseudomonadati</taxon>
        <taxon>Pseudomonadota</taxon>
        <taxon>Betaproteobacteria</taxon>
        <taxon>Burkholderiales</taxon>
        <taxon>Sphaerotilaceae</taxon>
        <taxon>Roseateles</taxon>
    </lineage>
</organism>
<protein>
    <recommendedName>
        <fullName evidence="3">EF-hand domain-containing protein</fullName>
    </recommendedName>
</protein>
<reference evidence="1 2" key="1">
    <citation type="submission" date="2017-11" db="EMBL/GenBank/DDBJ databases">
        <title>Draft genome sequence of Mitsuaria sp. HWN-4.</title>
        <authorList>
            <person name="Gundlapally S.R."/>
        </authorList>
    </citation>
    <scope>NUCLEOTIDE SEQUENCE [LARGE SCALE GENOMIC DNA]</scope>
    <source>
        <strain evidence="1 2">HWN-4</strain>
    </source>
</reference>
<dbReference type="InterPro" id="IPR008718">
    <property type="entry name" value="NolX"/>
</dbReference>
<evidence type="ECO:0008006" key="3">
    <source>
        <dbReference type="Google" id="ProtNLM"/>
    </source>
</evidence>
<dbReference type="Proteomes" id="UP000231501">
    <property type="component" value="Unassembled WGS sequence"/>
</dbReference>
<sequence length="462" mass="48900">MSVSSLQQSTNSYNMQLGLGTTTSSAVSSPLGAVPLALDPARLGNVFSSIGDLLGALSPMLMAGLQRTPMLPTLPANAFGGYPFAQQPMPGLQPRFQQPYPTQMGMPMMNPAFGAGVNPMLANPMMQNPFGAVQQLLQLLGGGALPGGLPTGGLPQGAVLNGAPLPNAYFPNAPQTNAFGAAPNVPTQVAPTGEIKYDAAGNVQMDKDRATREIARNFDQLTSGKDKFITKDDLKAIANGEMQRFQVSANYTPELRAAAKYLLDHPEDFKSLETADSKAQGFKGHADGKIGKGDTTAAMQQVSFSVGEKEALQTLAKYGNSFFGSGDKMVSKPELEAIVKTGKMPDGTAAPQDMKDAAKLILSQPELFTKLDNAFQIRQKHRGDQRGDGLISADDLRNVLKGADTEPGPSGLKGEIFGNVRADSLAGLLLRGLNDNVPQVPQSFKDNVSTTFQNLPTSVRLY</sequence>